<dbReference type="GO" id="GO:0005886">
    <property type="term" value="C:plasma membrane"/>
    <property type="evidence" value="ECO:0007669"/>
    <property type="project" value="UniProtKB-SubCell"/>
</dbReference>
<dbReference type="STRING" id="269670.SAMN02982927_03264"/>
<keyword evidence="5" id="KW-0472">Membrane</keyword>
<comment type="subcellular location">
    <subcellularLocation>
        <location evidence="1">Cell membrane</location>
        <topology evidence="1">Single-pass membrane protein</topology>
    </subcellularLocation>
</comment>
<dbReference type="Pfam" id="PF23750">
    <property type="entry name" value="RsgI_M"/>
    <property type="match status" value="1"/>
</dbReference>
<evidence type="ECO:0000256" key="4">
    <source>
        <dbReference type="ARBA" id="ARBA00022989"/>
    </source>
</evidence>
<evidence type="ECO:0000256" key="2">
    <source>
        <dbReference type="ARBA" id="ARBA00022475"/>
    </source>
</evidence>
<evidence type="ECO:0000256" key="1">
    <source>
        <dbReference type="ARBA" id="ARBA00004162"/>
    </source>
</evidence>
<keyword evidence="8" id="KW-1185">Reference proteome</keyword>
<dbReference type="InterPro" id="IPR024449">
    <property type="entry name" value="Anti-sigma_RsgI_N"/>
</dbReference>
<evidence type="ECO:0000313" key="8">
    <source>
        <dbReference type="Proteomes" id="UP000198752"/>
    </source>
</evidence>
<dbReference type="Proteomes" id="UP000198752">
    <property type="component" value="Unassembled WGS sequence"/>
</dbReference>
<dbReference type="PROSITE" id="PS51849">
    <property type="entry name" value="RSGI_N"/>
    <property type="match status" value="1"/>
</dbReference>
<keyword evidence="3" id="KW-0812">Transmembrane</keyword>
<reference evidence="8" key="1">
    <citation type="submission" date="2016-10" db="EMBL/GenBank/DDBJ databases">
        <authorList>
            <person name="Varghese N."/>
            <person name="Submissions S."/>
        </authorList>
    </citation>
    <scope>NUCLEOTIDE SEQUENCE [LARGE SCALE GENOMIC DNA]</scope>
    <source>
        <strain evidence="8">ATCC 700379</strain>
    </source>
</reference>
<gene>
    <name evidence="7" type="ORF">SAMN02982927_03264</name>
</gene>
<keyword evidence="4" id="KW-1133">Transmembrane helix</keyword>
<evidence type="ECO:0000256" key="5">
    <source>
        <dbReference type="ARBA" id="ARBA00023136"/>
    </source>
</evidence>
<protein>
    <recommendedName>
        <fullName evidence="6">RsgI N-terminal anti-sigma domain-containing protein</fullName>
    </recommendedName>
</protein>
<keyword evidence="2" id="KW-1003">Cell membrane</keyword>
<sequence>MSKKGRRAIILTNEGDFKSVRLRRTANLSIGQTVFSEHLAHQFYLLPRSFLTPIIALGVSVLCFIPLSNSTYAPSGPVAAYVYIDLKASIEASVDRNMHVISVQPLNNEAKQIISETSVFQNMTFSDLSSALLSKLGDERITDKRSLCLITTVLTDQISRKQRTEFTQGLITAFNSGAKQLLQANGSGVEWLRTSVERKRAAEMRGLSAGKYLLYLRANAYGKTLSLEDARRLSAEKMREVSESVSLPWNALLKESAGQMKSQIHSEQASFNGRQAQPLFRDPFQSVEPIQSRQDSSYHYWNSRVAGYA</sequence>
<dbReference type="Pfam" id="PF12791">
    <property type="entry name" value="RsgI_N"/>
    <property type="match status" value="1"/>
</dbReference>
<organism evidence="7 8">
    <name type="scientific">Sporolactobacillus nakayamae</name>
    <dbReference type="NCBI Taxonomy" id="269670"/>
    <lineage>
        <taxon>Bacteria</taxon>
        <taxon>Bacillati</taxon>
        <taxon>Bacillota</taxon>
        <taxon>Bacilli</taxon>
        <taxon>Bacillales</taxon>
        <taxon>Sporolactobacillaceae</taxon>
        <taxon>Sporolactobacillus</taxon>
    </lineage>
</organism>
<dbReference type="AlphaFoldDB" id="A0A1I2VX78"/>
<feature type="domain" description="RsgI N-terminal anti-sigma" evidence="6">
    <location>
        <begin position="1"/>
        <end position="45"/>
    </location>
</feature>
<name>A0A1I2VX78_9BACL</name>
<evidence type="ECO:0000256" key="3">
    <source>
        <dbReference type="ARBA" id="ARBA00022692"/>
    </source>
</evidence>
<accession>A0A1I2VX78</accession>
<proteinExistence type="predicted"/>
<dbReference type="OrthoDB" id="9800626at2"/>
<dbReference type="EMBL" id="FOOY01000031">
    <property type="protein sequence ID" value="SFG92917.1"/>
    <property type="molecule type" value="Genomic_DNA"/>
</dbReference>
<dbReference type="InterPro" id="IPR055431">
    <property type="entry name" value="RsgI_M"/>
</dbReference>
<evidence type="ECO:0000313" key="7">
    <source>
        <dbReference type="EMBL" id="SFG92917.1"/>
    </source>
</evidence>
<evidence type="ECO:0000259" key="6">
    <source>
        <dbReference type="PROSITE" id="PS51849"/>
    </source>
</evidence>